<reference evidence="16" key="1">
    <citation type="submission" date="2020-10" db="EMBL/GenBank/DDBJ databases">
        <authorList>
            <person name="Gilroy R."/>
        </authorList>
    </citation>
    <scope>NUCLEOTIDE SEQUENCE</scope>
    <source>
        <strain evidence="16">ChiW13-3771</strain>
    </source>
</reference>
<dbReference type="InterPro" id="IPR011055">
    <property type="entry name" value="Dup_hybrid_motif"/>
</dbReference>
<evidence type="ECO:0000313" key="16">
    <source>
        <dbReference type="EMBL" id="HIR88662.1"/>
    </source>
</evidence>
<dbReference type="GO" id="GO:0008982">
    <property type="term" value="F:protein-N(PI)-phosphohistidine-sugar phosphotransferase activity"/>
    <property type="evidence" value="ECO:0007669"/>
    <property type="project" value="InterPro"/>
</dbReference>
<feature type="transmembrane region" description="Helical" evidence="12">
    <location>
        <begin position="439"/>
        <end position="462"/>
    </location>
</feature>
<dbReference type="InterPro" id="IPR003352">
    <property type="entry name" value="PTS_EIIC"/>
</dbReference>
<gene>
    <name evidence="16" type="ORF">IAC96_06900</name>
</gene>
<evidence type="ECO:0000259" key="13">
    <source>
        <dbReference type="PROSITE" id="PS51093"/>
    </source>
</evidence>
<feature type="transmembrane region" description="Helical" evidence="12">
    <location>
        <begin position="330"/>
        <end position="356"/>
    </location>
</feature>
<protein>
    <submittedName>
        <fullName evidence="16">PTS glucose transporter subunit IIA</fullName>
    </submittedName>
</protein>
<keyword evidence="10 12" id="KW-0472">Membrane</keyword>
<feature type="transmembrane region" description="Helical" evidence="12">
    <location>
        <begin position="368"/>
        <end position="387"/>
    </location>
</feature>
<feature type="transmembrane region" description="Helical" evidence="12">
    <location>
        <begin position="172"/>
        <end position="192"/>
    </location>
</feature>
<comment type="subcellular location">
    <subcellularLocation>
        <location evidence="1">Cell membrane</location>
        <topology evidence="1">Multi-pass membrane protein</topology>
    </subcellularLocation>
</comment>
<evidence type="ECO:0000256" key="6">
    <source>
        <dbReference type="ARBA" id="ARBA00022683"/>
    </source>
</evidence>
<evidence type="ECO:0000256" key="2">
    <source>
        <dbReference type="ARBA" id="ARBA00022448"/>
    </source>
</evidence>
<evidence type="ECO:0000256" key="7">
    <source>
        <dbReference type="ARBA" id="ARBA00022692"/>
    </source>
</evidence>
<feature type="domain" description="PTS EIIC type-1" evidence="15">
    <location>
        <begin position="103"/>
        <end position="473"/>
    </location>
</feature>
<dbReference type="Pfam" id="PF00358">
    <property type="entry name" value="PTS_EIIA_1"/>
    <property type="match status" value="1"/>
</dbReference>
<feature type="active site" description="Phosphocysteine intermediate; for EIIB activity" evidence="11">
    <location>
        <position position="28"/>
    </location>
</feature>
<dbReference type="InterPro" id="IPR036878">
    <property type="entry name" value="Glu_permease_IIB"/>
</dbReference>
<evidence type="ECO:0000256" key="9">
    <source>
        <dbReference type="ARBA" id="ARBA00022989"/>
    </source>
</evidence>
<evidence type="ECO:0000256" key="11">
    <source>
        <dbReference type="PROSITE-ProRule" id="PRU00421"/>
    </source>
</evidence>
<evidence type="ECO:0000256" key="1">
    <source>
        <dbReference type="ARBA" id="ARBA00004651"/>
    </source>
</evidence>
<feature type="transmembrane region" description="Helical" evidence="12">
    <location>
        <begin position="142"/>
        <end position="165"/>
    </location>
</feature>
<organism evidence="16 17">
    <name type="scientific">Candidatus Fimimorpha faecalis</name>
    <dbReference type="NCBI Taxonomy" id="2840824"/>
    <lineage>
        <taxon>Bacteria</taxon>
        <taxon>Bacillati</taxon>
        <taxon>Bacillota</taxon>
        <taxon>Clostridia</taxon>
        <taxon>Eubacteriales</taxon>
        <taxon>Candidatus Fimimorpha</taxon>
    </lineage>
</organism>
<feature type="transmembrane region" description="Helical" evidence="12">
    <location>
        <begin position="212"/>
        <end position="236"/>
    </location>
</feature>
<dbReference type="SUPFAM" id="SSF51261">
    <property type="entry name" value="Duplicated hybrid motif"/>
    <property type="match status" value="1"/>
</dbReference>
<dbReference type="InterPro" id="IPR011297">
    <property type="entry name" value="PTS_IIABC_b_glu"/>
</dbReference>
<dbReference type="InterPro" id="IPR001127">
    <property type="entry name" value="PTS_EIIA_1_perm"/>
</dbReference>
<feature type="transmembrane region" description="Helical" evidence="12">
    <location>
        <begin position="101"/>
        <end position="122"/>
    </location>
</feature>
<dbReference type="CDD" id="cd00212">
    <property type="entry name" value="PTS_IIB_glc"/>
    <property type="match status" value="1"/>
</dbReference>
<dbReference type="PROSITE" id="PS01035">
    <property type="entry name" value="PTS_EIIB_TYPE_1_CYS"/>
    <property type="match status" value="1"/>
</dbReference>
<keyword evidence="6" id="KW-0598">Phosphotransferase system</keyword>
<feature type="domain" description="PTS EIIA type-1" evidence="13">
    <location>
        <begin position="505"/>
        <end position="609"/>
    </location>
</feature>
<dbReference type="InterPro" id="IPR018113">
    <property type="entry name" value="PTrfase_EIIB_Cys"/>
</dbReference>
<keyword evidence="5" id="KW-0808">Transferase</keyword>
<evidence type="ECO:0000313" key="17">
    <source>
        <dbReference type="Proteomes" id="UP000824201"/>
    </source>
</evidence>
<dbReference type="Gene3D" id="3.30.1360.60">
    <property type="entry name" value="Glucose permease domain IIB"/>
    <property type="match status" value="1"/>
</dbReference>
<evidence type="ECO:0000256" key="4">
    <source>
        <dbReference type="ARBA" id="ARBA00022597"/>
    </source>
</evidence>
<dbReference type="Pfam" id="PF02378">
    <property type="entry name" value="PTS_EIIC"/>
    <property type="match status" value="1"/>
</dbReference>
<dbReference type="NCBIfam" id="TIGR01995">
    <property type="entry name" value="PTS-II-ABC-beta"/>
    <property type="match status" value="1"/>
</dbReference>
<keyword evidence="2" id="KW-0813">Transport</keyword>
<dbReference type="GO" id="GO:0009401">
    <property type="term" value="P:phosphoenolpyruvate-dependent sugar phosphotransferase system"/>
    <property type="evidence" value="ECO:0007669"/>
    <property type="project" value="UniProtKB-KW"/>
</dbReference>
<evidence type="ECO:0000256" key="3">
    <source>
        <dbReference type="ARBA" id="ARBA00022475"/>
    </source>
</evidence>
<name>A0A9D1EE07_9FIRM</name>
<dbReference type="GO" id="GO:0090589">
    <property type="term" value="F:protein-phosphocysteine-trehalose phosphotransferase system transporter activity"/>
    <property type="evidence" value="ECO:0007669"/>
    <property type="project" value="TreeGrafter"/>
</dbReference>
<dbReference type="Gene3D" id="2.70.70.10">
    <property type="entry name" value="Glucose Permease (Domain IIA)"/>
    <property type="match status" value="1"/>
</dbReference>
<reference evidence="16" key="2">
    <citation type="journal article" date="2021" name="PeerJ">
        <title>Extensive microbial diversity within the chicken gut microbiome revealed by metagenomics and culture.</title>
        <authorList>
            <person name="Gilroy R."/>
            <person name="Ravi A."/>
            <person name="Getino M."/>
            <person name="Pursley I."/>
            <person name="Horton D.L."/>
            <person name="Alikhan N.F."/>
            <person name="Baker D."/>
            <person name="Gharbi K."/>
            <person name="Hall N."/>
            <person name="Watson M."/>
            <person name="Adriaenssens E.M."/>
            <person name="Foster-Nyarko E."/>
            <person name="Jarju S."/>
            <person name="Secka A."/>
            <person name="Antonio M."/>
            <person name="Oren A."/>
            <person name="Chaudhuri R.R."/>
            <person name="La Ragione R."/>
            <person name="Hildebrand F."/>
            <person name="Pallen M.J."/>
        </authorList>
    </citation>
    <scope>NUCLEOTIDE SEQUENCE</scope>
    <source>
        <strain evidence="16">ChiW13-3771</strain>
    </source>
</reference>
<comment type="caution">
    <text evidence="16">The sequence shown here is derived from an EMBL/GenBank/DDBJ whole genome shotgun (WGS) entry which is preliminary data.</text>
</comment>
<evidence type="ECO:0000259" key="15">
    <source>
        <dbReference type="PROSITE" id="PS51103"/>
    </source>
</evidence>
<proteinExistence type="predicted"/>
<evidence type="ECO:0000256" key="5">
    <source>
        <dbReference type="ARBA" id="ARBA00022679"/>
    </source>
</evidence>
<evidence type="ECO:0000259" key="14">
    <source>
        <dbReference type="PROSITE" id="PS51098"/>
    </source>
</evidence>
<dbReference type="InterPro" id="IPR013013">
    <property type="entry name" value="PTS_EIIC_1"/>
</dbReference>
<dbReference type="AlphaFoldDB" id="A0A9D1EE07"/>
<dbReference type="Pfam" id="PF00367">
    <property type="entry name" value="PTS_EIIB"/>
    <property type="match status" value="1"/>
</dbReference>
<dbReference type="SUPFAM" id="SSF55604">
    <property type="entry name" value="Glucose permease domain IIB"/>
    <property type="match status" value="1"/>
</dbReference>
<keyword evidence="9 12" id="KW-1133">Transmembrane helix</keyword>
<dbReference type="EMBL" id="DVHN01000079">
    <property type="protein sequence ID" value="HIR88662.1"/>
    <property type="molecule type" value="Genomic_DNA"/>
</dbReference>
<keyword evidence="4 16" id="KW-0762">Sugar transport</keyword>
<feature type="domain" description="PTS EIIB type-1" evidence="14">
    <location>
        <begin position="6"/>
        <end position="88"/>
    </location>
</feature>
<keyword evidence="3" id="KW-1003">Cell membrane</keyword>
<accession>A0A9D1EE07</accession>
<feature type="transmembrane region" description="Helical" evidence="12">
    <location>
        <begin position="256"/>
        <end position="278"/>
    </location>
</feature>
<dbReference type="GO" id="GO:0016301">
    <property type="term" value="F:kinase activity"/>
    <property type="evidence" value="ECO:0007669"/>
    <property type="project" value="UniProtKB-KW"/>
</dbReference>
<keyword evidence="7 12" id="KW-0812">Transmembrane</keyword>
<dbReference type="InterPro" id="IPR050558">
    <property type="entry name" value="PTS_Sugar-Specific_Components"/>
</dbReference>
<dbReference type="GO" id="GO:0015771">
    <property type="term" value="P:trehalose transport"/>
    <property type="evidence" value="ECO:0007669"/>
    <property type="project" value="TreeGrafter"/>
</dbReference>
<dbReference type="PROSITE" id="PS00371">
    <property type="entry name" value="PTS_EIIA_TYPE_1_HIS"/>
    <property type="match status" value="1"/>
</dbReference>
<dbReference type="FunFam" id="2.70.70.10:FF:000001">
    <property type="entry name" value="PTS system glucose-specific IIA component"/>
    <property type="match status" value="1"/>
</dbReference>
<dbReference type="PROSITE" id="PS51103">
    <property type="entry name" value="PTS_EIIC_TYPE_1"/>
    <property type="match status" value="1"/>
</dbReference>
<dbReference type="FunFam" id="3.30.1360.60:FF:000001">
    <property type="entry name" value="PTS system glucose-specific IIBC component PtsG"/>
    <property type="match status" value="1"/>
</dbReference>
<evidence type="ECO:0000256" key="10">
    <source>
        <dbReference type="ARBA" id="ARBA00023136"/>
    </source>
</evidence>
<evidence type="ECO:0000256" key="8">
    <source>
        <dbReference type="ARBA" id="ARBA00022777"/>
    </source>
</evidence>
<sequence length="634" mass="67135">MASKYDGLARIIIQNVGGKSNVVSLTHCITRLRFKLKDESKANTEVLKATDGIVTVLQSGGQYQIVIGNHVPDVYAVVNQIGGFGGEGAAVDSGEKEKMTLIDIISGIFSPLLGVLAATGMVKGLLALASFCGMSETSGTYIILYSVADGFFYFMPIFLGYMAAMKFGMNKFVGMAIGAALVYPNIVDLTSLEPIGTIFAGTAFETNIYTKFLGIPVLLPGGGYASSVIPVILSVFVGSKIERLWKKIIPDVVKNFLVPMATLLVIVPLTFLIVGPIANLAASAIGWVTSSAYSLSPIVAGLIVGGFWQVLVIFGLHWGMVPIMMNNISVIGYDAVMSPYFTATFAQTAVIVAILIKTKDKNIRSLAVPAAISGTFGVTEPAIYGISLPKKKPFIISCIASAIGGAVIGALNVKCYIFGALGIFAFPSYIDKATNDLSSMYGALIGVVVAIVIAFVLTMITYKDEEKKPAAKIEEKPAAPGKSMKKSMIVSPLKGMVKPLSEVEDEAFSSGALGQGIAIEPMEGKLTAPADGTISAFFPTGHAIGMTTEDGAEILMHVGMDTVKLEGKYFTPKAKQGDRVKKGQVLLEFDIQKIKKAGYSTVTPVLITNSDQYTDIVPTDAKQANRGDTILTLL</sequence>
<feature type="transmembrane region" description="Helical" evidence="12">
    <location>
        <begin position="394"/>
        <end position="427"/>
    </location>
</feature>
<evidence type="ECO:0000256" key="12">
    <source>
        <dbReference type="SAM" id="Phobius"/>
    </source>
</evidence>
<dbReference type="NCBIfam" id="TIGR00830">
    <property type="entry name" value="PTBA"/>
    <property type="match status" value="1"/>
</dbReference>
<dbReference type="PROSITE" id="PS51098">
    <property type="entry name" value="PTS_EIIB_TYPE_1"/>
    <property type="match status" value="1"/>
</dbReference>
<dbReference type="Proteomes" id="UP000824201">
    <property type="component" value="Unassembled WGS sequence"/>
</dbReference>
<feature type="transmembrane region" description="Helical" evidence="12">
    <location>
        <begin position="298"/>
        <end position="318"/>
    </location>
</feature>
<dbReference type="PANTHER" id="PTHR30175:SF1">
    <property type="entry name" value="PTS SYSTEM ARBUTIN-, CELLOBIOSE-, AND SALICIN-SPECIFIC EIIBC COMPONENT-RELATED"/>
    <property type="match status" value="1"/>
</dbReference>
<dbReference type="GO" id="GO:0005886">
    <property type="term" value="C:plasma membrane"/>
    <property type="evidence" value="ECO:0007669"/>
    <property type="project" value="UniProtKB-SubCell"/>
</dbReference>
<dbReference type="PROSITE" id="PS51093">
    <property type="entry name" value="PTS_EIIA_TYPE_1"/>
    <property type="match status" value="1"/>
</dbReference>
<dbReference type="PANTHER" id="PTHR30175">
    <property type="entry name" value="PHOSPHOTRANSFERASE SYSTEM TRANSPORT PROTEIN"/>
    <property type="match status" value="1"/>
</dbReference>
<keyword evidence="8" id="KW-0418">Kinase</keyword>
<dbReference type="InterPro" id="IPR001996">
    <property type="entry name" value="PTS_IIB_1"/>
</dbReference>